<dbReference type="PROSITE" id="PS50893">
    <property type="entry name" value="ABC_TRANSPORTER_2"/>
    <property type="match status" value="1"/>
</dbReference>
<reference evidence="9" key="1">
    <citation type="submission" date="2021-01" db="EMBL/GenBank/DDBJ databases">
        <authorList>
            <consortium name="Genoscope - CEA"/>
            <person name="William W."/>
        </authorList>
    </citation>
    <scope>NUCLEOTIDE SEQUENCE</scope>
</reference>
<dbReference type="InterPro" id="IPR043926">
    <property type="entry name" value="ABCG_dom"/>
</dbReference>
<dbReference type="PANTHER" id="PTHR48041:SF139">
    <property type="entry name" value="PROTEIN SCARLET"/>
    <property type="match status" value="1"/>
</dbReference>
<evidence type="ECO:0000256" key="6">
    <source>
        <dbReference type="SAM" id="MobiDB-lite"/>
    </source>
</evidence>
<feature type="domain" description="ABC transporter" evidence="8">
    <location>
        <begin position="776"/>
        <end position="1024"/>
    </location>
</feature>
<dbReference type="SMART" id="SM00382">
    <property type="entry name" value="AAA"/>
    <property type="match status" value="2"/>
</dbReference>
<feature type="region of interest" description="Disordered" evidence="6">
    <location>
        <begin position="453"/>
        <end position="486"/>
    </location>
</feature>
<dbReference type="GO" id="GO:0016887">
    <property type="term" value="F:ATP hydrolysis activity"/>
    <property type="evidence" value="ECO:0007669"/>
    <property type="project" value="InterPro"/>
</dbReference>
<accession>A0A8S1VTL3</accession>
<evidence type="ECO:0000256" key="3">
    <source>
        <dbReference type="ARBA" id="ARBA00022692"/>
    </source>
</evidence>
<dbReference type="Proteomes" id="UP000683925">
    <property type="component" value="Unassembled WGS sequence"/>
</dbReference>
<protein>
    <recommendedName>
        <fullName evidence="8">ABC transporter domain-containing protein</fullName>
    </recommendedName>
</protein>
<feature type="transmembrane region" description="Helical" evidence="7">
    <location>
        <begin position="1138"/>
        <end position="1158"/>
    </location>
</feature>
<keyword evidence="2" id="KW-0813">Transport</keyword>
<dbReference type="Pfam" id="PF00005">
    <property type="entry name" value="ABC_tran"/>
    <property type="match status" value="1"/>
</dbReference>
<feature type="compositionally biased region" description="Acidic residues" evidence="6">
    <location>
        <begin position="666"/>
        <end position="693"/>
    </location>
</feature>
<keyword evidence="4 7" id="KW-1133">Transmembrane helix</keyword>
<dbReference type="InterPro" id="IPR013525">
    <property type="entry name" value="ABC2_TM"/>
</dbReference>
<proteinExistence type="predicted"/>
<dbReference type="EMBL" id="CAJJDP010000071">
    <property type="protein sequence ID" value="CAD8179132.1"/>
    <property type="molecule type" value="Genomic_DNA"/>
</dbReference>
<feature type="transmembrane region" description="Helical" evidence="7">
    <location>
        <begin position="1108"/>
        <end position="1126"/>
    </location>
</feature>
<feature type="compositionally biased region" description="Basic and acidic residues" evidence="6">
    <location>
        <begin position="474"/>
        <end position="486"/>
    </location>
</feature>
<dbReference type="Pfam" id="PF01061">
    <property type="entry name" value="ABC2_membrane"/>
    <property type="match status" value="1"/>
</dbReference>
<sequence length="1225" mass="141332">MSSVRHVDKNIIFVLKDQQQNNEMKRQIRKINKEKLKIILQISGCKASHSYHLCEKIFVQILSKLSENIEKQKNAMLFDQISSHQFKQITITEKEFKEHVFSSLLEKKYIQVKGELYREDFEIAWNLTEKKQPLIILLGGTSGTGKSTASSILASRFGISTVLSTDSIRHIMRNFLSKDDNPVLFASTYEAGKTLPDLNISDQRRIIKGYKAQCHLVQQRLEYVIETFNEKMESIIIEGVHLTPIFMMKMMKKYKRVLPFAICIKKESKHKERFAVRSKYMTLDSRHNKYIENFQNIRLIQKWFLEKADEFLIPKVDNVNVDKSIDTIHRTIIQYIKHSCEDLQINELKNALPIYEEFNKIISNVISDAQNSKEVKDYIHSKVNKSEIVEQFIQQMNEYQVDTGTPPIQESDKSNPKVLIQQSVQKFNEINSKNEKADNQNNLTNKTEVNYIVDDQNEKKDNINHISDQEDETEERRRRNQDTNTIEKLKKTKSLETLVTVANEEQIQKEPIKEQTVKKNLRVVFQELENEKEEQEFTEQRPHKTNYKGILQHLTKHKRIFISKSIPSSNLIFIKKMISNYNKNYQSHDRIKLLQNNDGSYCLFKINVQKIHRKNASREESSSEPDDNDQSIAQQGKSFMTPSNFPFSERRDQSDGDSVRFRNDGISDEEEIENDNDDVNSVEEVSSSEEGGDLENLKSKMNDDEEDYFELQNIIEEDEFQEEIDQPMHNDLIQQKVQTNLLQIGIQDFLKLQQQQTHMNKTQVVPQQDQNIGLTLSFKNLSYKVNQGKNSESEGRTILNDISGICPPGKVTAILGASGAGKTSLLNILAQRISNKGNVQITGDILANGNHYDSEKFARFSGYVMQNDILFATLTVKETLEFVSNLKYTNVNEKQQRVNYALKTLKLEKCQNTLIGNELLKGISGGERKRTSIGVELVRDPQCILLDEPTSGLDSFTAFVIINLLKKLSVVSKRTIIFTIHQPSSDIYLLFDQIFLLAKGRFVYQGSRDKMIDYFQLIGFECPKKANPLDYFISLIQSGDNKQQELQNLFKGYDNQIQPQIEEQLSRIQPTKIQNEQYQASFKQQVTQILKRGILNVKRDKILVRSRVVMAVFLGLLVGGIFWGAANEPGYKGTQSTTGGLFFLVMSSFMTALNPVIVQFPQERDVFLREENSKLYSTFAYFVGKSSIEIPFLIVFPIIQQLICYWMIDLNDQTGSIDQAGIAWV</sequence>
<dbReference type="InterPro" id="IPR050352">
    <property type="entry name" value="ABCG_transporters"/>
</dbReference>
<keyword evidence="5 7" id="KW-0472">Membrane</keyword>
<dbReference type="GO" id="GO:0016020">
    <property type="term" value="C:membrane"/>
    <property type="evidence" value="ECO:0007669"/>
    <property type="project" value="UniProtKB-SubCell"/>
</dbReference>
<dbReference type="CDD" id="cd03213">
    <property type="entry name" value="ABCG_EPDR"/>
    <property type="match status" value="1"/>
</dbReference>
<dbReference type="GO" id="GO:0140359">
    <property type="term" value="F:ABC-type transporter activity"/>
    <property type="evidence" value="ECO:0007669"/>
    <property type="project" value="InterPro"/>
</dbReference>
<feature type="region of interest" description="Disordered" evidence="6">
    <location>
        <begin position="614"/>
        <end position="698"/>
    </location>
</feature>
<organism evidence="9 10">
    <name type="scientific">Paramecium octaurelia</name>
    <dbReference type="NCBI Taxonomy" id="43137"/>
    <lineage>
        <taxon>Eukaryota</taxon>
        <taxon>Sar</taxon>
        <taxon>Alveolata</taxon>
        <taxon>Ciliophora</taxon>
        <taxon>Intramacronucleata</taxon>
        <taxon>Oligohymenophorea</taxon>
        <taxon>Peniculida</taxon>
        <taxon>Parameciidae</taxon>
        <taxon>Paramecium</taxon>
    </lineage>
</organism>
<evidence type="ECO:0000313" key="10">
    <source>
        <dbReference type="Proteomes" id="UP000683925"/>
    </source>
</evidence>
<feature type="compositionally biased region" description="Basic and acidic residues" evidence="6">
    <location>
        <begin position="648"/>
        <end position="665"/>
    </location>
</feature>
<evidence type="ECO:0000256" key="5">
    <source>
        <dbReference type="ARBA" id="ARBA00023136"/>
    </source>
</evidence>
<comment type="caution">
    <text evidence="9">The sequence shown here is derived from an EMBL/GenBank/DDBJ whole genome shotgun (WGS) entry which is preliminary data.</text>
</comment>
<feature type="transmembrane region" description="Helical" evidence="7">
    <location>
        <begin position="1179"/>
        <end position="1208"/>
    </location>
</feature>
<feature type="compositionally biased region" description="Polar residues" evidence="6">
    <location>
        <begin position="630"/>
        <end position="646"/>
    </location>
</feature>
<evidence type="ECO:0000256" key="4">
    <source>
        <dbReference type="ARBA" id="ARBA00022989"/>
    </source>
</evidence>
<dbReference type="Pfam" id="PF19055">
    <property type="entry name" value="ABC2_membrane_7"/>
    <property type="match status" value="1"/>
</dbReference>
<dbReference type="InterPro" id="IPR003439">
    <property type="entry name" value="ABC_transporter-like_ATP-bd"/>
</dbReference>
<keyword evidence="10" id="KW-1185">Reference proteome</keyword>
<dbReference type="PANTHER" id="PTHR48041">
    <property type="entry name" value="ABC TRANSPORTER G FAMILY MEMBER 28"/>
    <property type="match status" value="1"/>
</dbReference>
<comment type="subcellular location">
    <subcellularLocation>
        <location evidence="1">Membrane</location>
        <topology evidence="1">Multi-pass membrane protein</topology>
    </subcellularLocation>
</comment>
<dbReference type="InterPro" id="IPR003593">
    <property type="entry name" value="AAA+_ATPase"/>
</dbReference>
<evidence type="ECO:0000256" key="1">
    <source>
        <dbReference type="ARBA" id="ARBA00004141"/>
    </source>
</evidence>
<keyword evidence="3 7" id="KW-0812">Transmembrane</keyword>
<gene>
    <name evidence="9" type="ORF">POCTA_138.1.T0720138</name>
</gene>
<name>A0A8S1VTL3_PAROT</name>
<evidence type="ECO:0000256" key="7">
    <source>
        <dbReference type="SAM" id="Phobius"/>
    </source>
</evidence>
<dbReference type="OrthoDB" id="10263927at2759"/>
<evidence type="ECO:0000259" key="8">
    <source>
        <dbReference type="PROSITE" id="PS50893"/>
    </source>
</evidence>
<evidence type="ECO:0000256" key="2">
    <source>
        <dbReference type="ARBA" id="ARBA00022448"/>
    </source>
</evidence>
<dbReference type="FunFam" id="3.40.50.300:FF:002483">
    <property type="entry name" value="Uncharacterized protein"/>
    <property type="match status" value="1"/>
</dbReference>
<evidence type="ECO:0000313" key="9">
    <source>
        <dbReference type="EMBL" id="CAD8179132.1"/>
    </source>
</evidence>
<dbReference type="AlphaFoldDB" id="A0A8S1VTL3"/>
<dbReference type="GO" id="GO:0005524">
    <property type="term" value="F:ATP binding"/>
    <property type="evidence" value="ECO:0007669"/>
    <property type="project" value="InterPro"/>
</dbReference>